<proteinExistence type="predicted"/>
<gene>
    <name evidence="1" type="ORF">BOV88_12950</name>
</gene>
<dbReference type="SUPFAM" id="SSF88713">
    <property type="entry name" value="Glycoside hydrolase/deacetylase"/>
    <property type="match status" value="1"/>
</dbReference>
<dbReference type="RefSeq" id="WP_078453640.1">
    <property type="nucleotide sequence ID" value="NZ_MPNX01000031.1"/>
</dbReference>
<comment type="caution">
    <text evidence="1">The sequence shown here is derived from an EMBL/GenBank/DDBJ whole genome shotgun (WGS) entry which is preliminary data.</text>
</comment>
<evidence type="ECO:0000313" key="1">
    <source>
        <dbReference type="EMBL" id="OOY33885.1"/>
    </source>
</evidence>
<dbReference type="Proteomes" id="UP000190962">
    <property type="component" value="Unassembled WGS sequence"/>
</dbReference>
<dbReference type="AlphaFoldDB" id="A0A1T2CWV9"/>
<reference evidence="1 2" key="1">
    <citation type="submission" date="2016-11" db="EMBL/GenBank/DDBJ databases">
        <title>Mixed transmission modes and dynamic genome evolution in an obligate animal-bacterial symbiosis.</title>
        <authorList>
            <person name="Russell S.L."/>
            <person name="Corbett-Detig R.B."/>
            <person name="Cavanaugh C.M."/>
        </authorList>
    </citation>
    <scope>NUCLEOTIDE SEQUENCE [LARGE SCALE GENOMIC DNA]</scope>
    <source>
        <strain evidence="1">MA-KB16</strain>
    </source>
</reference>
<protein>
    <recommendedName>
        <fullName evidence="3">NodB homology domain-containing protein</fullName>
    </recommendedName>
</protein>
<sequence length="465" mass="51333">MTWFTGLGLDEFKYIDQPEEITVSLGGGSYTEYIYSRSYATDGGTAIAEYNDASTAAVLNQSGLGKTYLLGVSFSDVILRNQMDMDFSADRGDLNTYEPTTDTFMLFLRAIYEENVPYATWKHTSTKESKASVIITHDLDSQSGADLMSDFVDLEISYGISANYNICTHYIDDAIDGDYYTMNNAVYQYALTQGHVISSHSVGHFRDWDDETTIPLGAPGNTMATYLPGNNGTTTTGATVYGELEVSRDPLENDLGIDVKTFRSGHLLWNEFQPEVMEALDYKFDSSFSANSTLTNFPYRVLYERSLSAARSDIYEFPMNASDGYSNDDPANVAATWLGILGNNVDNGALTVLLIHPNREYKLDELELFIQGIPEDVKAHNMDAFGEYWSARDAFSYTVSTENNILAITLGDSVALPVHTDVSLVVKDGVNLAGLRVETHMGDGVSYEAVVNDSQDLVLYSFGVD</sequence>
<dbReference type="InterPro" id="IPR011330">
    <property type="entry name" value="Glyco_hydro/deAcase_b/a-brl"/>
</dbReference>
<accession>A0A1T2CWV9</accession>
<dbReference type="GO" id="GO:0005975">
    <property type="term" value="P:carbohydrate metabolic process"/>
    <property type="evidence" value="ECO:0007669"/>
    <property type="project" value="InterPro"/>
</dbReference>
<dbReference type="EMBL" id="MPNX01000031">
    <property type="protein sequence ID" value="OOY33885.1"/>
    <property type="molecule type" value="Genomic_DNA"/>
</dbReference>
<dbReference type="Gene3D" id="3.20.20.370">
    <property type="entry name" value="Glycoside hydrolase/deacetylase"/>
    <property type="match status" value="1"/>
</dbReference>
<organism evidence="1 2">
    <name type="scientific">Solemya velum gill symbiont</name>
    <dbReference type="NCBI Taxonomy" id="2340"/>
    <lineage>
        <taxon>Bacteria</taxon>
        <taxon>Pseudomonadati</taxon>
        <taxon>Pseudomonadota</taxon>
        <taxon>Gammaproteobacteria</taxon>
        <taxon>sulfur-oxidizing symbionts</taxon>
    </lineage>
</organism>
<name>A0A1T2CWV9_SOVGS</name>
<evidence type="ECO:0008006" key="3">
    <source>
        <dbReference type="Google" id="ProtNLM"/>
    </source>
</evidence>
<evidence type="ECO:0000313" key="2">
    <source>
        <dbReference type="Proteomes" id="UP000190962"/>
    </source>
</evidence>